<reference evidence="8 9" key="1">
    <citation type="submission" date="2014-04" db="EMBL/GenBank/DDBJ databases">
        <title>Genome evolution of avian class.</title>
        <authorList>
            <person name="Zhang G."/>
            <person name="Li C."/>
        </authorList>
    </citation>
    <scope>NUCLEOTIDE SEQUENCE [LARGE SCALE GENOMIC DNA]</scope>
    <source>
        <strain evidence="8">BGI_N303</strain>
    </source>
</reference>
<dbReference type="STRING" id="55661.A0A091GHA6"/>
<evidence type="ECO:0000256" key="7">
    <source>
        <dbReference type="SAM" id="SignalP"/>
    </source>
</evidence>
<dbReference type="PRINTS" id="PR00831">
    <property type="entry name" value="NEUROPHYSIN"/>
</dbReference>
<evidence type="ECO:0000256" key="1">
    <source>
        <dbReference type="ARBA" id="ARBA00004613"/>
    </source>
</evidence>
<dbReference type="GO" id="GO:0030141">
    <property type="term" value="C:secretory granule"/>
    <property type="evidence" value="ECO:0007669"/>
    <property type="project" value="TreeGrafter"/>
</dbReference>
<accession>A0A091GHA6</accession>
<feature type="signal peptide" evidence="7">
    <location>
        <begin position="1"/>
        <end position="18"/>
    </location>
</feature>
<dbReference type="PANTHER" id="PTHR11681">
    <property type="entry name" value="NEUROPHYSIN"/>
    <property type="match status" value="1"/>
</dbReference>
<dbReference type="EMBL" id="KL448113">
    <property type="protein sequence ID" value="KFO80574.1"/>
    <property type="molecule type" value="Genomic_DNA"/>
</dbReference>
<dbReference type="PIRSF" id="PIRSF001815">
    <property type="entry name" value="Nonapeptide_hormone_precursor"/>
    <property type="match status" value="1"/>
</dbReference>
<evidence type="ECO:0000313" key="8">
    <source>
        <dbReference type="EMBL" id="KFO80574.1"/>
    </source>
</evidence>
<evidence type="ECO:0000256" key="6">
    <source>
        <dbReference type="ARBA" id="ARBA00023157"/>
    </source>
</evidence>
<dbReference type="Pfam" id="PF00220">
    <property type="entry name" value="Hormone_4"/>
    <property type="match status" value="1"/>
</dbReference>
<dbReference type="InterPro" id="IPR036387">
    <property type="entry name" value="Neurhyp_horm_dom_sf"/>
</dbReference>
<evidence type="ECO:0000256" key="2">
    <source>
        <dbReference type="ARBA" id="ARBA00007369"/>
    </source>
</evidence>
<proteinExistence type="inferred from homology"/>
<dbReference type="FunFam" id="2.60.9.10:FF:000001">
    <property type="entry name" value="oxytocin-neurophysin 1"/>
    <property type="match status" value="1"/>
</dbReference>
<evidence type="ECO:0000256" key="5">
    <source>
        <dbReference type="ARBA" id="ARBA00022815"/>
    </source>
</evidence>
<dbReference type="Proteomes" id="UP000053760">
    <property type="component" value="Unassembled WGS sequence"/>
</dbReference>
<feature type="non-terminal residue" evidence="8">
    <location>
        <position position="1"/>
    </location>
</feature>
<dbReference type="PANTHER" id="PTHR11681:SF15">
    <property type="entry name" value="VASOTOCIN-NEUROPHYSIN VT"/>
    <property type="match status" value="1"/>
</dbReference>
<keyword evidence="5" id="KW-0027">Amidation</keyword>
<dbReference type="Gene3D" id="2.60.9.10">
    <property type="entry name" value="Neurohypophysial hormone domain"/>
    <property type="match status" value="1"/>
</dbReference>
<dbReference type="GO" id="GO:0005185">
    <property type="term" value="F:neurohypophyseal hormone activity"/>
    <property type="evidence" value="ECO:0007669"/>
    <property type="project" value="InterPro"/>
</dbReference>
<gene>
    <name evidence="8" type="ORF">N303_05790</name>
</gene>
<keyword evidence="4" id="KW-0165">Cleavage on pair of basic residues</keyword>
<feature type="chain" id="PRO_5001873999" evidence="7">
    <location>
        <begin position="19"/>
        <end position="103"/>
    </location>
</feature>
<keyword evidence="7" id="KW-0732">Signal</keyword>
<dbReference type="InterPro" id="IPR000981">
    <property type="entry name" value="Neurhyp_horm"/>
</dbReference>
<name>A0A091GHA6_CUCCA</name>
<sequence>SLPLSFLCLLALSSACYIQNCPRGGKRALPDTALRQCMPCGPGNRGNCFGPSICCSSELGCYLGTAETKRCTEEDYLPSPCQAGRQPCGSGGRCAASGICCTS</sequence>
<organism evidence="8 9">
    <name type="scientific">Cuculus canorus</name>
    <name type="common">Common cuckoo</name>
    <dbReference type="NCBI Taxonomy" id="55661"/>
    <lineage>
        <taxon>Eukaryota</taxon>
        <taxon>Metazoa</taxon>
        <taxon>Chordata</taxon>
        <taxon>Craniata</taxon>
        <taxon>Vertebrata</taxon>
        <taxon>Euteleostomi</taxon>
        <taxon>Archelosauria</taxon>
        <taxon>Archosauria</taxon>
        <taxon>Dinosauria</taxon>
        <taxon>Saurischia</taxon>
        <taxon>Theropoda</taxon>
        <taxon>Coelurosauria</taxon>
        <taxon>Aves</taxon>
        <taxon>Neognathae</taxon>
        <taxon>Neoaves</taxon>
        <taxon>Otidimorphae</taxon>
        <taxon>Cuculiformes</taxon>
        <taxon>Cuculidae</taxon>
        <taxon>Cuculus</taxon>
    </lineage>
</organism>
<dbReference type="SMART" id="SM00003">
    <property type="entry name" value="NH"/>
    <property type="match status" value="1"/>
</dbReference>
<evidence type="ECO:0000256" key="3">
    <source>
        <dbReference type="ARBA" id="ARBA00022525"/>
    </source>
</evidence>
<keyword evidence="3" id="KW-0964">Secreted</keyword>
<keyword evidence="9" id="KW-1185">Reference proteome</keyword>
<comment type="subcellular location">
    <subcellularLocation>
        <location evidence="1">Secreted</location>
    </subcellularLocation>
</comment>
<protein>
    <submittedName>
        <fullName evidence="8">Vasotocin-neurophysin VT</fullName>
    </submittedName>
</protein>
<keyword evidence="6" id="KW-1015">Disulfide bond</keyword>
<feature type="non-terminal residue" evidence="8">
    <location>
        <position position="103"/>
    </location>
</feature>
<dbReference type="SUPFAM" id="SSF49606">
    <property type="entry name" value="Neurophysin II"/>
    <property type="match status" value="1"/>
</dbReference>
<evidence type="ECO:0000313" key="9">
    <source>
        <dbReference type="Proteomes" id="UP000053760"/>
    </source>
</evidence>
<dbReference type="GO" id="GO:0005615">
    <property type="term" value="C:extracellular space"/>
    <property type="evidence" value="ECO:0007669"/>
    <property type="project" value="TreeGrafter"/>
</dbReference>
<evidence type="ECO:0000256" key="4">
    <source>
        <dbReference type="ARBA" id="ARBA00022685"/>
    </source>
</evidence>
<dbReference type="Pfam" id="PF00184">
    <property type="entry name" value="Hormone_5"/>
    <property type="match status" value="1"/>
</dbReference>
<comment type="similarity">
    <text evidence="2">Belongs to the vasopressin/oxytocin family.</text>
</comment>
<dbReference type="PROSITE" id="PS00264">
    <property type="entry name" value="NEUROHYPOPHYS_HORM"/>
    <property type="match status" value="1"/>
</dbReference>
<dbReference type="AlphaFoldDB" id="A0A091GHA6"/>
<dbReference type="InterPro" id="IPR022423">
    <property type="entry name" value="Neurohypophysial_hormone_CS"/>
</dbReference>